<evidence type="ECO:0000313" key="6">
    <source>
        <dbReference type="EMBL" id="CAG5105926.1"/>
    </source>
</evidence>
<keyword evidence="7" id="KW-1185">Reference proteome</keyword>
<dbReference type="InterPro" id="IPR001841">
    <property type="entry name" value="Znf_RING"/>
</dbReference>
<dbReference type="PROSITE" id="PS50089">
    <property type="entry name" value="ZF_RING_2"/>
    <property type="match status" value="1"/>
</dbReference>
<accession>A0ABN7SYF0</accession>
<keyword evidence="1" id="KW-0479">Metal-binding</keyword>
<keyword evidence="3" id="KW-0862">Zinc</keyword>
<dbReference type="Proteomes" id="UP001158576">
    <property type="component" value="Chromosome 1"/>
</dbReference>
<evidence type="ECO:0000256" key="2">
    <source>
        <dbReference type="ARBA" id="ARBA00022771"/>
    </source>
</evidence>
<evidence type="ECO:0000256" key="1">
    <source>
        <dbReference type="ARBA" id="ARBA00022723"/>
    </source>
</evidence>
<dbReference type="PROSITE" id="PS00518">
    <property type="entry name" value="ZF_RING_1"/>
    <property type="match status" value="1"/>
</dbReference>
<evidence type="ECO:0000313" key="7">
    <source>
        <dbReference type="Proteomes" id="UP001158576"/>
    </source>
</evidence>
<keyword evidence="2 4" id="KW-0863">Zinc-finger</keyword>
<dbReference type="SUPFAM" id="SSF57850">
    <property type="entry name" value="RING/U-box"/>
    <property type="match status" value="1"/>
</dbReference>
<evidence type="ECO:0000256" key="4">
    <source>
        <dbReference type="PROSITE-ProRule" id="PRU00175"/>
    </source>
</evidence>
<evidence type="ECO:0000259" key="5">
    <source>
        <dbReference type="PROSITE" id="PS50089"/>
    </source>
</evidence>
<reference evidence="6 7" key="1">
    <citation type="submission" date="2021-04" db="EMBL/GenBank/DDBJ databases">
        <authorList>
            <person name="Bliznina A."/>
        </authorList>
    </citation>
    <scope>NUCLEOTIDE SEQUENCE [LARGE SCALE GENOMIC DNA]</scope>
</reference>
<organism evidence="6 7">
    <name type="scientific">Oikopleura dioica</name>
    <name type="common">Tunicate</name>
    <dbReference type="NCBI Taxonomy" id="34765"/>
    <lineage>
        <taxon>Eukaryota</taxon>
        <taxon>Metazoa</taxon>
        <taxon>Chordata</taxon>
        <taxon>Tunicata</taxon>
        <taxon>Appendicularia</taxon>
        <taxon>Copelata</taxon>
        <taxon>Oikopleuridae</taxon>
        <taxon>Oikopleura</taxon>
    </lineage>
</organism>
<dbReference type="SMART" id="SM00184">
    <property type="entry name" value="RING"/>
    <property type="match status" value="1"/>
</dbReference>
<dbReference type="Gene3D" id="3.30.40.10">
    <property type="entry name" value="Zinc/RING finger domain, C3HC4 (zinc finger)"/>
    <property type="match status" value="1"/>
</dbReference>
<dbReference type="EMBL" id="OU015566">
    <property type="protein sequence ID" value="CAG5105926.1"/>
    <property type="molecule type" value="Genomic_DNA"/>
</dbReference>
<sequence>MCHKCGLCCYQPFSPKEWEHILSSCRVTRKKIYGFHAGMESLHRDWKPDLMFSVAEPAVSIIRKSDLRMAREREISQEEKTKCLICLEPNADFQTPCCHHFCTSCVEKAKKHFDKKCPACNTRFVYDGIDIRKNEHLYAGFFLDY</sequence>
<protein>
    <submittedName>
        <fullName evidence="6">Oidioi.mRNA.OKI2018_I69.chr1.g2577.t1.cds</fullName>
    </submittedName>
</protein>
<evidence type="ECO:0000256" key="3">
    <source>
        <dbReference type="ARBA" id="ARBA00022833"/>
    </source>
</evidence>
<gene>
    <name evidence="6" type="ORF">OKIOD_LOCUS11342</name>
</gene>
<name>A0ABN7SYF0_OIKDI</name>
<dbReference type="InterPro" id="IPR013083">
    <property type="entry name" value="Znf_RING/FYVE/PHD"/>
</dbReference>
<feature type="domain" description="RING-type" evidence="5">
    <location>
        <begin position="83"/>
        <end position="121"/>
    </location>
</feature>
<dbReference type="InterPro" id="IPR017907">
    <property type="entry name" value="Znf_RING_CS"/>
</dbReference>
<proteinExistence type="predicted"/>